<reference evidence="2 3" key="1">
    <citation type="submission" date="2018-02" db="EMBL/GenBank/DDBJ databases">
        <title>Metagenomics reveals mixed infection of spiroplasma and phytoplasma in chicory.</title>
        <authorList>
            <person name="Polano C."/>
            <person name="Moruzzi S."/>
            <person name="Ermacora P."/>
            <person name="Ferrini F."/>
            <person name="Martini M."/>
            <person name="Firrao G."/>
        </authorList>
    </citation>
    <scope>NUCLEOTIDE SEQUENCE [LARGE SCALE GENOMIC DNA]</scope>
    <source>
        <strain evidence="2 3">ChiP</strain>
    </source>
</reference>
<keyword evidence="1" id="KW-0812">Transmembrane</keyword>
<keyword evidence="1" id="KW-0472">Membrane</keyword>
<evidence type="ECO:0000313" key="2">
    <source>
        <dbReference type="EMBL" id="PQP79928.1"/>
    </source>
</evidence>
<dbReference type="AlphaFoldDB" id="A0A2S8NVF9"/>
<sequence length="64" mass="7989">MVEIFLLLVFLIILIFIFFIYKKQITYFFIKICNILFTKRKDIIKKTNIYKEFNKKNKILLFFI</sequence>
<protein>
    <submittedName>
        <fullName evidence="2">Uncharacterized protein</fullName>
    </submittedName>
</protein>
<organism evidence="2 3">
    <name type="scientific">Candidatus Phytoplasma phoenicium</name>
    <dbReference type="NCBI Taxonomy" id="198422"/>
    <lineage>
        <taxon>Bacteria</taxon>
        <taxon>Bacillati</taxon>
        <taxon>Mycoplasmatota</taxon>
        <taxon>Mollicutes</taxon>
        <taxon>Acholeplasmatales</taxon>
        <taxon>Acholeplasmataceae</taxon>
        <taxon>Candidatus Phytoplasma</taxon>
        <taxon>16SrIX (Pigeon pea witches'-broom group)</taxon>
    </lineage>
</organism>
<gene>
    <name evidence="2" type="ORF">C6B37_00355</name>
</gene>
<feature type="transmembrane region" description="Helical" evidence="1">
    <location>
        <begin position="6"/>
        <end position="21"/>
    </location>
</feature>
<evidence type="ECO:0000256" key="1">
    <source>
        <dbReference type="SAM" id="Phobius"/>
    </source>
</evidence>
<keyword evidence="1" id="KW-1133">Transmembrane helix</keyword>
<proteinExistence type="predicted"/>
<dbReference type="Proteomes" id="UP000238672">
    <property type="component" value="Unassembled WGS sequence"/>
</dbReference>
<accession>A0A2S8NVF9</accession>
<evidence type="ECO:0000313" key="3">
    <source>
        <dbReference type="Proteomes" id="UP000238672"/>
    </source>
</evidence>
<name>A0A2S8NVF9_9MOLU</name>
<comment type="caution">
    <text evidence="2">The sequence shown here is derived from an EMBL/GenBank/DDBJ whole genome shotgun (WGS) entry which is preliminary data.</text>
</comment>
<dbReference type="EMBL" id="PUUG01000004">
    <property type="protein sequence ID" value="PQP79928.1"/>
    <property type="molecule type" value="Genomic_DNA"/>
</dbReference>
<keyword evidence="3" id="KW-1185">Reference proteome</keyword>